<proteinExistence type="inferred from homology"/>
<comment type="function">
    <text evidence="4">Catalyzes the interconversion of 2-phosphoglycerate and 3-phosphoglycerate.</text>
</comment>
<sequence length="290" mass="30582">MPADDAVTPRLRHPSPGRRDRTGLVTVREAGVLIVLRHGESTANAAGLFTGVLDAPLSNQGIREASGATALLNAALPLDVPRVDALPHLAASVTLFTSTLARARQTAAIVAAGLACPLAGCDADWRLNERNYGALTGRSKDDVRAEFGEEQFVAWRRSVAEAPPAMGDRLYDEFAGTALFRALPPAALTRTEALSDVITRVDAFLTERVAPLLARGETVLVVAHGNSLRALCAVIDGLDDRQIRDLNLPTGQPLVYRFDARGHPAPAGGRYLDSVTALAAAITLANEGGT</sequence>
<dbReference type="PROSITE" id="PS00175">
    <property type="entry name" value="PG_MUTASE"/>
    <property type="match status" value="1"/>
</dbReference>
<comment type="caution">
    <text evidence="6">The sequence shown here is derived from an EMBL/GenBank/DDBJ whole genome shotgun (WGS) entry which is preliminary data.</text>
</comment>
<comment type="pathway">
    <text evidence="4">Carbohydrate degradation; glycolysis; pyruvate from D-glyceraldehyde 3-phosphate: step 3/5.</text>
</comment>
<evidence type="ECO:0000256" key="1">
    <source>
        <dbReference type="ARBA" id="ARBA00006717"/>
    </source>
</evidence>
<dbReference type="CDD" id="cd07067">
    <property type="entry name" value="HP_PGM_like"/>
    <property type="match status" value="1"/>
</dbReference>
<evidence type="ECO:0000256" key="5">
    <source>
        <dbReference type="SAM" id="MobiDB-lite"/>
    </source>
</evidence>
<dbReference type="InterPro" id="IPR013078">
    <property type="entry name" value="His_Pase_superF_clade-1"/>
</dbReference>
<dbReference type="InterPro" id="IPR029033">
    <property type="entry name" value="His_PPase_superfam"/>
</dbReference>
<dbReference type="InterPro" id="IPR001345">
    <property type="entry name" value="PG/BPGM_mutase_AS"/>
</dbReference>
<dbReference type="EMBL" id="SOGQ01000028">
    <property type="protein sequence ID" value="TFD02144.1"/>
    <property type="molecule type" value="Genomic_DNA"/>
</dbReference>
<dbReference type="RefSeq" id="WP_134428928.1">
    <property type="nucleotide sequence ID" value="NZ_SOGQ01000028.1"/>
</dbReference>
<evidence type="ECO:0000256" key="2">
    <source>
        <dbReference type="ARBA" id="ARBA00023152"/>
    </source>
</evidence>
<dbReference type="EC" id="5.4.2.11" evidence="4"/>
<evidence type="ECO:0000313" key="6">
    <source>
        <dbReference type="EMBL" id="TFD02144.1"/>
    </source>
</evidence>
<evidence type="ECO:0000256" key="4">
    <source>
        <dbReference type="RuleBase" id="RU004512"/>
    </source>
</evidence>
<organism evidence="6 7">
    <name type="scientific">Cryobacterium sinapicolor</name>
    <dbReference type="NCBI Taxonomy" id="1259236"/>
    <lineage>
        <taxon>Bacteria</taxon>
        <taxon>Bacillati</taxon>
        <taxon>Actinomycetota</taxon>
        <taxon>Actinomycetes</taxon>
        <taxon>Micrococcales</taxon>
        <taxon>Microbacteriaceae</taxon>
        <taxon>Cryobacterium</taxon>
    </lineage>
</organism>
<dbReference type="SUPFAM" id="SSF53254">
    <property type="entry name" value="Phosphoglycerate mutase-like"/>
    <property type="match status" value="1"/>
</dbReference>
<comment type="similarity">
    <text evidence="1">Belongs to the phosphoglycerate mutase family. BPG-dependent PGAM subfamily.</text>
</comment>
<evidence type="ECO:0000256" key="3">
    <source>
        <dbReference type="ARBA" id="ARBA00023235"/>
    </source>
</evidence>
<dbReference type="Pfam" id="PF00300">
    <property type="entry name" value="His_Phos_1"/>
    <property type="match status" value="1"/>
</dbReference>
<evidence type="ECO:0000313" key="7">
    <source>
        <dbReference type="Proteomes" id="UP000297853"/>
    </source>
</evidence>
<dbReference type="Gene3D" id="3.40.50.1240">
    <property type="entry name" value="Phosphoglycerate mutase-like"/>
    <property type="match status" value="1"/>
</dbReference>
<dbReference type="InterPro" id="IPR005952">
    <property type="entry name" value="Phosphogly_mut1"/>
</dbReference>
<dbReference type="SMART" id="SM00855">
    <property type="entry name" value="PGAM"/>
    <property type="match status" value="1"/>
</dbReference>
<dbReference type="NCBIfam" id="TIGR01258">
    <property type="entry name" value="pgm_1"/>
    <property type="match status" value="1"/>
</dbReference>
<comment type="catalytic activity">
    <reaction evidence="4">
        <text>(2R)-2-phosphoglycerate = (2R)-3-phosphoglycerate</text>
        <dbReference type="Rhea" id="RHEA:15901"/>
        <dbReference type="ChEBI" id="CHEBI:58272"/>
        <dbReference type="ChEBI" id="CHEBI:58289"/>
        <dbReference type="EC" id="5.4.2.11"/>
    </reaction>
</comment>
<accession>A0ABY2JB17</accession>
<keyword evidence="7" id="KW-1185">Reference proteome</keyword>
<keyword evidence="3" id="KW-0413">Isomerase</keyword>
<dbReference type="Proteomes" id="UP000297853">
    <property type="component" value="Unassembled WGS sequence"/>
</dbReference>
<feature type="region of interest" description="Disordered" evidence="5">
    <location>
        <begin position="1"/>
        <end position="21"/>
    </location>
</feature>
<name>A0ABY2JB17_9MICO</name>
<keyword evidence="2" id="KW-0324">Glycolysis</keyword>
<gene>
    <name evidence="6" type="ORF">E3T28_06130</name>
</gene>
<reference evidence="6 7" key="1">
    <citation type="submission" date="2019-03" db="EMBL/GenBank/DDBJ databases">
        <title>Genomics of glacier-inhabiting Cryobacterium strains.</title>
        <authorList>
            <person name="Liu Q."/>
            <person name="Xin Y.-H."/>
        </authorList>
    </citation>
    <scope>NUCLEOTIDE SEQUENCE [LARGE SCALE GENOMIC DNA]</scope>
    <source>
        <strain evidence="6 7">TMT1-23-1</strain>
    </source>
</reference>
<protein>
    <recommendedName>
        <fullName evidence="4">2,3-bisphosphoglycerate-dependent phosphoglycerate mutase</fullName>
        <ecNumber evidence="4">5.4.2.11</ecNumber>
    </recommendedName>
</protein>
<dbReference type="PANTHER" id="PTHR11931">
    <property type="entry name" value="PHOSPHOGLYCERATE MUTASE"/>
    <property type="match status" value="1"/>
</dbReference>